<sequence length="193" mass="22300">MRGIQAEFKTLRKLVRARIHRTAVVVPFEVFSNVEFLHIDWIRSIHHEAYVPEFQNLTHIEFGYLDLERACERLKLLKVLEQCPKIEIAVIDQELCADDEGAEDWSYPQSVPGCISLQLKKCRLTNYVGSNDEFQFARNIMQNASHLQTMTICTNTSSNEAEKRIMIEIISLCTRDLQLVNFHLNSLDLSGCK</sequence>
<dbReference type="Proteomes" id="UP000289340">
    <property type="component" value="Chromosome 8"/>
</dbReference>
<accession>A0A0B2PTW4</accession>
<reference evidence="2" key="1">
    <citation type="submission" date="2014-07" db="EMBL/GenBank/DDBJ databases">
        <title>Identification of a novel salt tolerance gene in wild soybean by whole-genome sequencing.</title>
        <authorList>
            <person name="Lam H.-M."/>
            <person name="Qi X."/>
            <person name="Li M.-W."/>
            <person name="Liu X."/>
            <person name="Xie M."/>
            <person name="Ni M."/>
            <person name="Xu X."/>
        </authorList>
    </citation>
    <scope>NUCLEOTIDE SEQUENCE [LARGE SCALE GENOMIC DNA]</scope>
    <source>
        <tissue evidence="2">Root</tissue>
    </source>
</reference>
<dbReference type="Pfam" id="PF08387">
    <property type="entry name" value="FBD"/>
    <property type="match status" value="1"/>
</dbReference>
<dbReference type="PANTHER" id="PTHR31900">
    <property type="entry name" value="F-BOX/RNI SUPERFAMILY PROTEIN-RELATED"/>
    <property type="match status" value="1"/>
</dbReference>
<dbReference type="PANTHER" id="PTHR31900:SF34">
    <property type="entry name" value="EMB|CAB62440.1-RELATED"/>
    <property type="match status" value="1"/>
</dbReference>
<evidence type="ECO:0000313" key="3">
    <source>
        <dbReference type="EMBL" id="RZC00304.1"/>
    </source>
</evidence>
<evidence type="ECO:0000259" key="1">
    <source>
        <dbReference type="Pfam" id="PF08387"/>
    </source>
</evidence>
<dbReference type="InterPro" id="IPR050232">
    <property type="entry name" value="FBL13/AtMIF1-like"/>
</dbReference>
<proteinExistence type="predicted"/>
<dbReference type="Proteomes" id="UP000053555">
    <property type="component" value="Unassembled WGS sequence"/>
</dbReference>
<dbReference type="Gramene" id="XM_028386805.1">
    <property type="protein sequence ID" value="XP_028242606.1"/>
    <property type="gene ID" value="LOC114421037"/>
</dbReference>
<evidence type="ECO:0000313" key="4">
    <source>
        <dbReference type="Proteomes" id="UP000289340"/>
    </source>
</evidence>
<name>A0A0B2PTW4_GLYSO</name>
<dbReference type="EMBL" id="QZWG01000008">
    <property type="protein sequence ID" value="RZC00304.1"/>
    <property type="molecule type" value="Genomic_DNA"/>
</dbReference>
<reference evidence="3 4" key="2">
    <citation type="submission" date="2018-09" db="EMBL/GenBank/DDBJ databases">
        <title>A high-quality reference genome of wild soybean provides a powerful tool to mine soybean genomes.</title>
        <authorList>
            <person name="Xie M."/>
            <person name="Chung C.Y.L."/>
            <person name="Li M.-W."/>
            <person name="Wong F.-L."/>
            <person name="Chan T.-F."/>
            <person name="Lam H.-M."/>
        </authorList>
    </citation>
    <scope>NUCLEOTIDE SEQUENCE [LARGE SCALE GENOMIC DNA]</scope>
    <source>
        <strain evidence="4">cv. W05</strain>
        <tissue evidence="3">Hypocotyl of etiolated seedlings</tissue>
    </source>
</reference>
<keyword evidence="4" id="KW-1185">Reference proteome</keyword>
<protein>
    <submittedName>
        <fullName evidence="2">Putative F-box/FBD/LRR-repeat protein</fullName>
    </submittedName>
</protein>
<dbReference type="AlphaFoldDB" id="A0A0B2PTW4"/>
<gene>
    <name evidence="3" type="ORF">D0Y65_022590</name>
    <name evidence="2" type="ORF">glysoja_026732</name>
</gene>
<organism evidence="2">
    <name type="scientific">Glycine soja</name>
    <name type="common">Wild soybean</name>
    <dbReference type="NCBI Taxonomy" id="3848"/>
    <lineage>
        <taxon>Eukaryota</taxon>
        <taxon>Viridiplantae</taxon>
        <taxon>Streptophyta</taxon>
        <taxon>Embryophyta</taxon>
        <taxon>Tracheophyta</taxon>
        <taxon>Spermatophyta</taxon>
        <taxon>Magnoliopsida</taxon>
        <taxon>eudicotyledons</taxon>
        <taxon>Gunneridae</taxon>
        <taxon>Pentapetalae</taxon>
        <taxon>rosids</taxon>
        <taxon>fabids</taxon>
        <taxon>Fabales</taxon>
        <taxon>Fabaceae</taxon>
        <taxon>Papilionoideae</taxon>
        <taxon>50 kb inversion clade</taxon>
        <taxon>NPAAA clade</taxon>
        <taxon>indigoferoid/millettioid clade</taxon>
        <taxon>Phaseoleae</taxon>
        <taxon>Glycine</taxon>
        <taxon>Glycine subgen. Soja</taxon>
    </lineage>
</organism>
<evidence type="ECO:0000313" key="2">
    <source>
        <dbReference type="EMBL" id="KHN10997.1"/>
    </source>
</evidence>
<dbReference type="EMBL" id="KN664071">
    <property type="protein sequence ID" value="KHN10997.1"/>
    <property type="molecule type" value="Genomic_DNA"/>
</dbReference>
<feature type="domain" description="FBD" evidence="1">
    <location>
        <begin position="108"/>
        <end position="152"/>
    </location>
</feature>
<dbReference type="InterPro" id="IPR006566">
    <property type="entry name" value="FBD"/>
</dbReference>